<feature type="compositionally biased region" description="Low complexity" evidence="2">
    <location>
        <begin position="397"/>
        <end position="418"/>
    </location>
</feature>
<name>A0A9P6RZ82_9FUNG</name>
<dbReference type="InterPro" id="IPR013087">
    <property type="entry name" value="Znf_C2H2_type"/>
</dbReference>
<dbReference type="AlphaFoldDB" id="A0A9P6RZ82"/>
<dbReference type="Proteomes" id="UP000738325">
    <property type="component" value="Unassembled WGS sequence"/>
</dbReference>
<protein>
    <recommendedName>
        <fullName evidence="3">C2H2-type domain-containing protein</fullName>
    </recommendedName>
</protein>
<keyword evidence="1" id="KW-0479">Metal-binding</keyword>
<feature type="domain" description="C2H2-type" evidence="3">
    <location>
        <begin position="343"/>
        <end position="374"/>
    </location>
</feature>
<dbReference type="InterPro" id="IPR039327">
    <property type="entry name" value="CON7-like"/>
</dbReference>
<feature type="region of interest" description="Disordered" evidence="2">
    <location>
        <begin position="173"/>
        <end position="208"/>
    </location>
</feature>
<feature type="region of interest" description="Disordered" evidence="2">
    <location>
        <begin position="449"/>
        <end position="481"/>
    </location>
</feature>
<feature type="region of interest" description="Disordered" evidence="2">
    <location>
        <begin position="271"/>
        <end position="311"/>
    </location>
</feature>
<dbReference type="EMBL" id="JAAAIP010000007">
    <property type="protein sequence ID" value="KAG0330075.1"/>
    <property type="molecule type" value="Genomic_DNA"/>
</dbReference>
<keyword evidence="1" id="KW-0863">Zinc-finger</keyword>
<gene>
    <name evidence="4" type="ORF">BGZ99_008798</name>
</gene>
<dbReference type="GO" id="GO:0008270">
    <property type="term" value="F:zinc ion binding"/>
    <property type="evidence" value="ECO:0007669"/>
    <property type="project" value="UniProtKB-KW"/>
</dbReference>
<feature type="compositionally biased region" description="Polar residues" evidence="2">
    <location>
        <begin position="188"/>
        <end position="208"/>
    </location>
</feature>
<evidence type="ECO:0000256" key="1">
    <source>
        <dbReference type="PROSITE-ProRule" id="PRU00042"/>
    </source>
</evidence>
<feature type="compositionally biased region" description="Low complexity" evidence="2">
    <location>
        <begin position="1"/>
        <end position="20"/>
    </location>
</feature>
<dbReference type="GO" id="GO:0006355">
    <property type="term" value="P:regulation of DNA-templated transcription"/>
    <property type="evidence" value="ECO:0007669"/>
    <property type="project" value="InterPro"/>
</dbReference>
<keyword evidence="5" id="KW-1185">Reference proteome</keyword>
<proteinExistence type="predicted"/>
<sequence length="481" mass="52828">MKTITPHLSSSHYNSMSPYSRQTIHDRRQSMMASHGRAPNTPPSSGDSRPRPDYPTQEAHPSLADDIPAGLDASQPTNSWDPAQSQAQPHAPDSHARGLESYSAVQMNLPPLSEALHSLSASSPSMAVSPPMPTHQAALSSMSNVMASPPQFYATNAYLEMQAPVNIYTAQDQFDSNPSRTQDRHSSQTHGVNGMVSQDPNANSSYNRRMTYPFVPSLETSGANLVMSNVMSTEQAGSSPLSNNGAFPQGGLVGASPVMDYVDSLALQQHQVHPQAASHHHTHTQPTQPQQALHSTTWSQNGSSMQSIDGGANSSKVYSFVPLSGVNSRKRPRRRFEEIERLYVCSWGDCEKAYGTLNHLNAHVNMQKHGPKRLPAEFKELRKAWRKHKRAEEEAAKQAAAFHQQQNHTQQQQAAAAAAAQLHPSALCDPVLAHMHQGHLPLAMHTMTHHQPHQLPHPHAHPNQHHAHPHHSQSHHHPMGF</sequence>
<evidence type="ECO:0000259" key="3">
    <source>
        <dbReference type="PROSITE" id="PS50157"/>
    </source>
</evidence>
<accession>A0A9P6RZ82</accession>
<dbReference type="PROSITE" id="PS00028">
    <property type="entry name" value="ZINC_FINGER_C2H2_1"/>
    <property type="match status" value="1"/>
</dbReference>
<feature type="compositionally biased region" description="Polar residues" evidence="2">
    <location>
        <begin position="293"/>
        <end position="311"/>
    </location>
</feature>
<evidence type="ECO:0000313" key="5">
    <source>
        <dbReference type="Proteomes" id="UP000738325"/>
    </source>
</evidence>
<keyword evidence="1" id="KW-0862">Zinc</keyword>
<feature type="compositionally biased region" description="Polar residues" evidence="2">
    <location>
        <begin position="74"/>
        <end position="88"/>
    </location>
</feature>
<dbReference type="OrthoDB" id="1939603at2759"/>
<feature type="region of interest" description="Disordered" evidence="2">
    <location>
        <begin position="391"/>
        <end position="418"/>
    </location>
</feature>
<dbReference type="PANTHER" id="PTHR36167">
    <property type="entry name" value="C2H2 FINGER DOMAIN TRANSCRIPTION FACTOR (EUROFUNG)-RELATED"/>
    <property type="match status" value="1"/>
</dbReference>
<dbReference type="PROSITE" id="PS50157">
    <property type="entry name" value="ZINC_FINGER_C2H2_2"/>
    <property type="match status" value="1"/>
</dbReference>
<comment type="caution">
    <text evidence="4">The sequence shown here is derived from an EMBL/GenBank/DDBJ whole genome shotgun (WGS) entry which is preliminary data.</text>
</comment>
<reference evidence="4" key="1">
    <citation type="journal article" date="2020" name="Fungal Divers.">
        <title>Resolving the Mortierellaceae phylogeny through synthesis of multi-gene phylogenetics and phylogenomics.</title>
        <authorList>
            <person name="Vandepol N."/>
            <person name="Liber J."/>
            <person name="Desiro A."/>
            <person name="Na H."/>
            <person name="Kennedy M."/>
            <person name="Barry K."/>
            <person name="Grigoriev I.V."/>
            <person name="Miller A.N."/>
            <person name="O'Donnell K."/>
            <person name="Stajich J.E."/>
            <person name="Bonito G."/>
        </authorList>
    </citation>
    <scope>NUCLEOTIDE SEQUENCE</scope>
    <source>
        <strain evidence="4">REB-010B</strain>
    </source>
</reference>
<evidence type="ECO:0000313" key="4">
    <source>
        <dbReference type="EMBL" id="KAG0330075.1"/>
    </source>
</evidence>
<feature type="region of interest" description="Disordered" evidence="2">
    <location>
        <begin position="1"/>
        <end position="97"/>
    </location>
</feature>
<dbReference type="PANTHER" id="PTHR36167:SF3">
    <property type="entry name" value="C2H2 FINGER DOMAIN TRANSCRIPTION FACTOR (EUROFUNG)-RELATED"/>
    <property type="match status" value="1"/>
</dbReference>
<organism evidence="4 5">
    <name type="scientific">Dissophora globulifera</name>
    <dbReference type="NCBI Taxonomy" id="979702"/>
    <lineage>
        <taxon>Eukaryota</taxon>
        <taxon>Fungi</taxon>
        <taxon>Fungi incertae sedis</taxon>
        <taxon>Mucoromycota</taxon>
        <taxon>Mortierellomycotina</taxon>
        <taxon>Mortierellomycetes</taxon>
        <taxon>Mortierellales</taxon>
        <taxon>Mortierellaceae</taxon>
        <taxon>Dissophora</taxon>
    </lineage>
</organism>
<evidence type="ECO:0000256" key="2">
    <source>
        <dbReference type="SAM" id="MobiDB-lite"/>
    </source>
</evidence>